<evidence type="ECO:0000256" key="8">
    <source>
        <dbReference type="PROSITE-ProRule" id="PRU00175"/>
    </source>
</evidence>
<organism evidence="11 12">
    <name type="scientific">Naumovozyma castellii</name>
    <name type="common">Yeast</name>
    <name type="synonym">Saccharomyces castellii</name>
    <dbReference type="NCBI Taxonomy" id="27288"/>
    <lineage>
        <taxon>Eukaryota</taxon>
        <taxon>Fungi</taxon>
        <taxon>Dikarya</taxon>
        <taxon>Ascomycota</taxon>
        <taxon>Saccharomycotina</taxon>
        <taxon>Saccharomycetes</taxon>
        <taxon>Saccharomycetales</taxon>
        <taxon>Saccharomycetaceae</taxon>
        <taxon>Naumovozyma</taxon>
    </lineage>
</organism>
<dbReference type="OrthoDB" id="5963at2759"/>
<dbReference type="AlphaFoldDB" id="G0V7A3"/>
<comment type="function">
    <text evidence="7">Acts as component of the general transcription and DNA repair factor IIH (TFIIH or factor B), which is essential for both basal and activated transcription, and is involved in nucleotide excision repair (NER) of damaged DNA.</text>
</comment>
<dbReference type="Pfam" id="PF06391">
    <property type="entry name" value="MAT1"/>
    <property type="match status" value="1"/>
</dbReference>
<protein>
    <recommendedName>
        <fullName evidence="2 7">RNA polymerase II transcription factor B subunit 3</fullName>
    </recommendedName>
</protein>
<dbReference type="NCBIfam" id="TIGR00570">
    <property type="entry name" value="cdk7"/>
    <property type="match status" value="1"/>
</dbReference>
<keyword evidence="9" id="KW-0175">Coiled coil</keyword>
<keyword evidence="6 7" id="KW-0539">Nucleus</keyword>
<dbReference type="FunFam" id="3.30.40.10:FF:000037">
    <property type="entry name" value="Cdk-activating kinase assembly factor MAT1, centre"/>
    <property type="match status" value="1"/>
</dbReference>
<proteinExistence type="predicted"/>
<keyword evidence="4 8" id="KW-0863">Zinc-finger</keyword>
<dbReference type="KEGG" id="ncs:NCAS_0A07930"/>
<keyword evidence="3" id="KW-0479">Metal-binding</keyword>
<reference evidence="11 12" key="1">
    <citation type="journal article" date="2011" name="Proc. Natl. Acad. Sci. U.S.A.">
        <title>Evolutionary erosion of yeast sex chromosomes by mating-type switching accidents.</title>
        <authorList>
            <person name="Gordon J.L."/>
            <person name="Armisen D."/>
            <person name="Proux-Wera E."/>
            <person name="Oheigeartaigh S.S."/>
            <person name="Byrne K.P."/>
            <person name="Wolfe K.H."/>
        </authorList>
    </citation>
    <scope>NUCLEOTIDE SEQUENCE [LARGE SCALE GENOMIC DNA]</scope>
    <source>
        <strain evidence="12">ATCC 76901 / BCRC 22586 / CBS 4309 / NBRC 1992 / NRRL Y-12630</strain>
    </source>
</reference>
<evidence type="ECO:0000256" key="7">
    <source>
        <dbReference type="PIRNR" id="PIRNR003338"/>
    </source>
</evidence>
<dbReference type="GO" id="GO:0008270">
    <property type="term" value="F:zinc ion binding"/>
    <property type="evidence" value="ECO:0007669"/>
    <property type="project" value="UniProtKB-KW"/>
</dbReference>
<accession>G0V7A3</accession>
<feature type="coiled-coil region" evidence="9">
    <location>
        <begin position="94"/>
        <end position="230"/>
    </location>
</feature>
<dbReference type="Proteomes" id="UP000001640">
    <property type="component" value="Chromosome 1"/>
</dbReference>
<sequence length="327" mass="38828">MNQYDDNRDTCPICKTDRYLSPDVKFLVNPECYHKICENCVDRIFSLGPAPCPYKGCDKILRKNKFKTQVFDDVAVEKEVDIRKRVFNVFNKTLDDFDNDLDKYNKYLEQVEDIIYNLDHGIDVVETEEKLRSYEELNKQLILNNIERNKKDLENFEQRNKFEKEMKLKKRMLERQIEEEDRSNKEWAKKEIINRLSQSNDAEEVIEGVKNTVKLKKSSARRKLDELNRVLKNNPYFASSNPNSNQNLMLLRKQKEMESSIPFTPFNGDRNTIPRFKLDEKLYSDPFIKDLENRKEFVASGFRTDYVYERVLTEAFMGLGCIISDEL</sequence>
<dbReference type="InterPro" id="IPR015877">
    <property type="entry name" value="MAT1_centre"/>
</dbReference>
<dbReference type="InterPro" id="IPR013083">
    <property type="entry name" value="Znf_RING/FYVE/PHD"/>
</dbReference>
<dbReference type="Pfam" id="PF17121">
    <property type="entry name" value="zf-C3HC4_5"/>
    <property type="match status" value="1"/>
</dbReference>
<keyword evidence="7" id="KW-0805">Transcription regulation</keyword>
<dbReference type="InterPro" id="IPR001841">
    <property type="entry name" value="Znf_RING"/>
</dbReference>
<keyword evidence="5" id="KW-0862">Zinc</keyword>
<dbReference type="STRING" id="1064592.G0V7A3"/>
<dbReference type="eggNOG" id="KOG3800">
    <property type="taxonomic scope" value="Eukaryota"/>
</dbReference>
<dbReference type="RefSeq" id="XP_003673732.1">
    <property type="nucleotide sequence ID" value="XM_003673684.1"/>
</dbReference>
<dbReference type="GO" id="GO:0006289">
    <property type="term" value="P:nucleotide-excision repair"/>
    <property type="evidence" value="ECO:0007669"/>
    <property type="project" value="UniProtKB-UniRule"/>
</dbReference>
<dbReference type="InterPro" id="IPR004575">
    <property type="entry name" value="MAT1/Tfb3"/>
</dbReference>
<dbReference type="HOGENOM" id="CLU_048466_1_1_1"/>
<evidence type="ECO:0000256" key="6">
    <source>
        <dbReference type="ARBA" id="ARBA00023242"/>
    </source>
</evidence>
<keyword evidence="7" id="KW-0804">Transcription</keyword>
<evidence type="ECO:0000256" key="1">
    <source>
        <dbReference type="ARBA" id="ARBA00004123"/>
    </source>
</evidence>
<dbReference type="OMA" id="PNKRDYY"/>
<feature type="domain" description="RING-type" evidence="10">
    <location>
        <begin position="11"/>
        <end position="53"/>
    </location>
</feature>
<dbReference type="EMBL" id="HE576752">
    <property type="protein sequence ID" value="CCC67351.1"/>
    <property type="molecule type" value="Genomic_DNA"/>
</dbReference>
<dbReference type="PROSITE" id="PS00518">
    <property type="entry name" value="ZF_RING_1"/>
    <property type="match status" value="1"/>
</dbReference>
<dbReference type="GO" id="GO:0061575">
    <property type="term" value="F:cyclin-dependent protein serine/threonine kinase activator activity"/>
    <property type="evidence" value="ECO:0007669"/>
    <property type="project" value="UniProtKB-UniRule"/>
</dbReference>
<dbReference type="GO" id="GO:0070985">
    <property type="term" value="C:transcription factor TFIIK complex"/>
    <property type="evidence" value="ECO:0007669"/>
    <property type="project" value="EnsemblFungi"/>
</dbReference>
<dbReference type="PROSITE" id="PS50089">
    <property type="entry name" value="ZF_RING_2"/>
    <property type="match status" value="1"/>
</dbReference>
<evidence type="ECO:0000313" key="11">
    <source>
        <dbReference type="EMBL" id="CCC67351.1"/>
    </source>
</evidence>
<dbReference type="PIRSF" id="PIRSF003338">
    <property type="entry name" value="MAT1_metazoa"/>
    <property type="match status" value="1"/>
</dbReference>
<evidence type="ECO:0000256" key="3">
    <source>
        <dbReference type="ARBA" id="ARBA00022723"/>
    </source>
</evidence>
<name>G0V7A3_NAUCA</name>
<dbReference type="PANTHER" id="PTHR12683:SF13">
    <property type="entry name" value="CDK-ACTIVATING KINASE ASSEMBLY FACTOR MAT1"/>
    <property type="match status" value="1"/>
</dbReference>
<evidence type="ECO:0000256" key="2">
    <source>
        <dbReference type="ARBA" id="ARBA00022257"/>
    </source>
</evidence>
<evidence type="ECO:0000256" key="4">
    <source>
        <dbReference type="ARBA" id="ARBA00022771"/>
    </source>
</evidence>
<evidence type="ECO:0000256" key="5">
    <source>
        <dbReference type="ARBA" id="ARBA00022833"/>
    </source>
</evidence>
<reference key="2">
    <citation type="submission" date="2011-08" db="EMBL/GenBank/DDBJ databases">
        <title>Genome sequence of Naumovozyma castellii.</title>
        <authorList>
            <person name="Gordon J.L."/>
            <person name="Armisen D."/>
            <person name="Proux-Wera E."/>
            <person name="OhEigeartaigh S.S."/>
            <person name="Byrne K.P."/>
            <person name="Wolfe K.H."/>
        </authorList>
    </citation>
    <scope>NUCLEOTIDE SEQUENCE</scope>
    <source>
        <strain>Type strain:CBS 4309</strain>
    </source>
</reference>
<comment type="subcellular location">
    <subcellularLocation>
        <location evidence="1 7">Nucleus</location>
    </subcellularLocation>
</comment>
<gene>
    <name evidence="11" type="primary">NCAS0A07930</name>
    <name evidence="11" type="ordered locus">NCAS_0A07930</name>
</gene>
<dbReference type="GO" id="GO:0001174">
    <property type="term" value="P:transcriptional start site selection at RNA polymerase II promoter"/>
    <property type="evidence" value="ECO:0007669"/>
    <property type="project" value="EnsemblFungi"/>
</dbReference>
<dbReference type="SUPFAM" id="SSF57850">
    <property type="entry name" value="RING/U-box"/>
    <property type="match status" value="1"/>
</dbReference>
<dbReference type="FunCoup" id="G0V7A3">
    <property type="interactions" value="591"/>
</dbReference>
<dbReference type="CDD" id="cd16573">
    <property type="entry name" value="RING-HC_TFB3-like"/>
    <property type="match status" value="1"/>
</dbReference>
<keyword evidence="12" id="KW-1185">Reference proteome</keyword>
<dbReference type="InParanoid" id="G0V7A3"/>
<dbReference type="GeneID" id="96900830"/>
<dbReference type="InterPro" id="IPR017907">
    <property type="entry name" value="Znf_RING_CS"/>
</dbReference>
<dbReference type="PANTHER" id="PTHR12683">
    <property type="entry name" value="CDK-ACTIVATING KINASE ASSEMBLY FACTOR MAT1"/>
    <property type="match status" value="1"/>
</dbReference>
<dbReference type="Gene3D" id="3.30.40.10">
    <property type="entry name" value="Zinc/RING finger domain, C3HC4 (zinc finger)"/>
    <property type="match status" value="1"/>
</dbReference>
<evidence type="ECO:0000313" key="12">
    <source>
        <dbReference type="Proteomes" id="UP000001640"/>
    </source>
</evidence>
<evidence type="ECO:0000256" key="9">
    <source>
        <dbReference type="SAM" id="Coils"/>
    </source>
</evidence>
<dbReference type="GO" id="GO:0006357">
    <property type="term" value="P:regulation of transcription by RNA polymerase II"/>
    <property type="evidence" value="ECO:0007669"/>
    <property type="project" value="TreeGrafter"/>
</dbReference>
<evidence type="ECO:0000259" key="10">
    <source>
        <dbReference type="PROSITE" id="PS50089"/>
    </source>
</evidence>